<keyword evidence="3" id="KW-1185">Reference proteome</keyword>
<dbReference type="CDD" id="cd06433">
    <property type="entry name" value="GT_2_WfgS_like"/>
    <property type="match status" value="1"/>
</dbReference>
<dbReference type="RefSeq" id="WP_079682174.1">
    <property type="nucleotide sequence ID" value="NZ_FUYQ01000002.1"/>
</dbReference>
<dbReference type="Pfam" id="PF00535">
    <property type="entry name" value="Glycos_transf_2"/>
    <property type="match status" value="1"/>
</dbReference>
<protein>
    <submittedName>
        <fullName evidence="2">Glycosyl transferase family 2</fullName>
    </submittedName>
</protein>
<evidence type="ECO:0000313" key="2">
    <source>
        <dbReference type="EMBL" id="SKB30109.1"/>
    </source>
</evidence>
<proteinExistence type="predicted"/>
<dbReference type="InterPro" id="IPR029044">
    <property type="entry name" value="Nucleotide-diphossugar_trans"/>
</dbReference>
<dbReference type="Gene3D" id="3.90.550.10">
    <property type="entry name" value="Spore Coat Polysaccharide Biosynthesis Protein SpsA, Chain A"/>
    <property type="match status" value="1"/>
</dbReference>
<dbReference type="PANTHER" id="PTHR22916:SF3">
    <property type="entry name" value="UDP-GLCNAC:BETAGAL BETA-1,3-N-ACETYLGLUCOSAMINYLTRANSFERASE-LIKE PROTEIN 1"/>
    <property type="match status" value="1"/>
</dbReference>
<feature type="domain" description="Glycosyltransferase 2-like" evidence="1">
    <location>
        <begin position="7"/>
        <end position="116"/>
    </location>
</feature>
<reference evidence="3" key="1">
    <citation type="submission" date="2017-02" db="EMBL/GenBank/DDBJ databases">
        <authorList>
            <person name="Varghese N."/>
            <person name="Submissions S."/>
        </authorList>
    </citation>
    <scope>NUCLEOTIDE SEQUENCE [LARGE SCALE GENOMIC DNA]</scope>
    <source>
        <strain evidence="3">DSM 24967</strain>
    </source>
</reference>
<dbReference type="PANTHER" id="PTHR22916">
    <property type="entry name" value="GLYCOSYLTRANSFERASE"/>
    <property type="match status" value="1"/>
</dbReference>
<dbReference type="EMBL" id="FUYQ01000002">
    <property type="protein sequence ID" value="SKB30109.1"/>
    <property type="molecule type" value="Genomic_DNA"/>
</dbReference>
<evidence type="ECO:0000259" key="1">
    <source>
        <dbReference type="Pfam" id="PF00535"/>
    </source>
</evidence>
<sequence length="252" mass="29039">MIQPVFSIITVTYNAEQWLERTILSVLSQSYPHIEYILIDGASTDGTLEIANRYASGITCLLSEPDKGLYDAMNKGLHKATGDYVWFLNAGDTLPTADTIYRMVKRLDKRGIYPDVLYGETNLVDADGRSLGARRLKAPKQLTWKSFRMGMLVCHQSFLVKRELAPDYDLNYRLVADYDWCIQCLKRSNTIHHTHMILSNFLEAGMSTVNRKASLKERYEIMCRYYGKLPVIVLHGWFAVRFYFAKWVKGRV</sequence>
<dbReference type="Proteomes" id="UP000190852">
    <property type="component" value="Unassembled WGS sequence"/>
</dbReference>
<gene>
    <name evidence="2" type="ORF">SAMN05660349_00446</name>
</gene>
<organism evidence="2 3">
    <name type="scientific">Parabacteroides chartae</name>
    <dbReference type="NCBI Taxonomy" id="1037355"/>
    <lineage>
        <taxon>Bacteria</taxon>
        <taxon>Pseudomonadati</taxon>
        <taxon>Bacteroidota</taxon>
        <taxon>Bacteroidia</taxon>
        <taxon>Bacteroidales</taxon>
        <taxon>Tannerellaceae</taxon>
        <taxon>Parabacteroides</taxon>
    </lineage>
</organism>
<dbReference type="GO" id="GO:0016758">
    <property type="term" value="F:hexosyltransferase activity"/>
    <property type="evidence" value="ECO:0007669"/>
    <property type="project" value="UniProtKB-ARBA"/>
</dbReference>
<evidence type="ECO:0000313" key="3">
    <source>
        <dbReference type="Proteomes" id="UP000190852"/>
    </source>
</evidence>
<name>A0A1T5A5I8_9BACT</name>
<keyword evidence="2" id="KW-0808">Transferase</keyword>
<accession>A0A1T5A5I8</accession>
<dbReference type="SUPFAM" id="SSF53448">
    <property type="entry name" value="Nucleotide-diphospho-sugar transferases"/>
    <property type="match status" value="1"/>
</dbReference>
<dbReference type="InterPro" id="IPR001173">
    <property type="entry name" value="Glyco_trans_2-like"/>
</dbReference>
<dbReference type="AlphaFoldDB" id="A0A1T5A5I8"/>